<dbReference type="Proteomes" id="UP000285274">
    <property type="component" value="Unassembled WGS sequence"/>
</dbReference>
<dbReference type="RefSeq" id="WP_118320849.1">
    <property type="nucleotide sequence ID" value="NZ_DBGAMI010000184.1"/>
</dbReference>
<protein>
    <recommendedName>
        <fullName evidence="3">DUF3846 domain-containing protein</fullName>
    </recommendedName>
</protein>
<evidence type="ECO:0000313" key="1">
    <source>
        <dbReference type="EMBL" id="RGS43038.1"/>
    </source>
</evidence>
<dbReference type="AlphaFoldDB" id="A0A412ISG7"/>
<organism evidence="1 2">
    <name type="scientific">Holdemanella biformis</name>
    <dbReference type="NCBI Taxonomy" id="1735"/>
    <lineage>
        <taxon>Bacteria</taxon>
        <taxon>Bacillati</taxon>
        <taxon>Bacillota</taxon>
        <taxon>Erysipelotrichia</taxon>
        <taxon>Erysipelotrichales</taxon>
        <taxon>Erysipelotrichaceae</taxon>
        <taxon>Holdemanella</taxon>
    </lineage>
</organism>
<evidence type="ECO:0000313" key="2">
    <source>
        <dbReference type="Proteomes" id="UP000285274"/>
    </source>
</evidence>
<comment type="caution">
    <text evidence="1">The sequence shown here is derived from an EMBL/GenBank/DDBJ whole genome shotgun (WGS) entry which is preliminary data.</text>
</comment>
<reference evidence="1 2" key="1">
    <citation type="submission" date="2018-08" db="EMBL/GenBank/DDBJ databases">
        <title>A genome reference for cultivated species of the human gut microbiota.</title>
        <authorList>
            <person name="Zou Y."/>
            <person name="Xue W."/>
            <person name="Luo G."/>
        </authorList>
    </citation>
    <scope>NUCLEOTIDE SEQUENCE [LARGE SCALE GENOMIC DNA]</scope>
    <source>
        <strain evidence="1 2">AF22-10AC</strain>
    </source>
</reference>
<dbReference type="EMBL" id="QRVM01000124">
    <property type="protein sequence ID" value="RGS43038.1"/>
    <property type="molecule type" value="Genomic_DNA"/>
</dbReference>
<proteinExistence type="predicted"/>
<name>A0A412ISG7_9FIRM</name>
<evidence type="ECO:0008006" key="3">
    <source>
        <dbReference type="Google" id="ProtNLM"/>
    </source>
</evidence>
<gene>
    <name evidence="1" type="ORF">DWX92_12450</name>
</gene>
<accession>A0A412ISG7</accession>
<sequence>MSEYCRYVIIKNNELKILVTKRMTKLIKKELGFFDYRDYLFEDNLSIYLLVSDLSIFGDDTSIIYRSYPGDCDSTFSGTVIFTKMNEHGYVSLNKDDIDLILKHINKLSNGLFEMRYFNDDTC</sequence>